<feature type="compositionally biased region" description="Low complexity" evidence="1">
    <location>
        <begin position="593"/>
        <end position="603"/>
    </location>
</feature>
<keyword evidence="2" id="KW-0472">Membrane</keyword>
<keyword evidence="7" id="KW-1185">Reference proteome</keyword>
<accession>A0ABW3NAD9</accession>
<dbReference type="Pfam" id="PF09972">
    <property type="entry name" value="DUF2207"/>
    <property type="match status" value="1"/>
</dbReference>
<feature type="region of interest" description="Disordered" evidence="1">
    <location>
        <begin position="593"/>
        <end position="612"/>
    </location>
</feature>
<feature type="domain" description="DUF2207" evidence="4">
    <location>
        <begin position="25"/>
        <end position="196"/>
    </location>
</feature>
<organism evidence="6 7">
    <name type="scientific">Oceanobacillus locisalsi</name>
    <dbReference type="NCBI Taxonomy" id="546107"/>
    <lineage>
        <taxon>Bacteria</taxon>
        <taxon>Bacillati</taxon>
        <taxon>Bacillota</taxon>
        <taxon>Bacilli</taxon>
        <taxon>Bacillales</taxon>
        <taxon>Bacillaceae</taxon>
        <taxon>Oceanobacillus</taxon>
    </lineage>
</organism>
<dbReference type="PROSITE" id="PS51257">
    <property type="entry name" value="PROKAR_LIPOPROTEIN"/>
    <property type="match status" value="1"/>
</dbReference>
<feature type="signal peptide" evidence="3">
    <location>
        <begin position="1"/>
        <end position="20"/>
    </location>
</feature>
<name>A0ABW3NAD9_9BACI</name>
<comment type="caution">
    <text evidence="6">The sequence shown here is derived from an EMBL/GenBank/DDBJ whole genome shotgun (WGS) entry which is preliminary data.</text>
</comment>
<evidence type="ECO:0000313" key="7">
    <source>
        <dbReference type="Proteomes" id="UP001597041"/>
    </source>
</evidence>
<proteinExistence type="predicted"/>
<evidence type="ECO:0000259" key="5">
    <source>
        <dbReference type="Pfam" id="PF20990"/>
    </source>
</evidence>
<reference evidence="7" key="1">
    <citation type="journal article" date="2019" name="Int. J. Syst. Evol. Microbiol.">
        <title>The Global Catalogue of Microorganisms (GCM) 10K type strain sequencing project: providing services to taxonomists for standard genome sequencing and annotation.</title>
        <authorList>
            <consortium name="The Broad Institute Genomics Platform"/>
            <consortium name="The Broad Institute Genome Sequencing Center for Infectious Disease"/>
            <person name="Wu L."/>
            <person name="Ma J."/>
        </authorList>
    </citation>
    <scope>NUCLEOTIDE SEQUENCE [LARGE SCALE GENOMIC DNA]</scope>
    <source>
        <strain evidence="7">CCUG 56608</strain>
    </source>
</reference>
<dbReference type="Pfam" id="PF20990">
    <property type="entry name" value="DUF2207_C"/>
    <property type="match status" value="1"/>
</dbReference>
<evidence type="ECO:0000256" key="2">
    <source>
        <dbReference type="SAM" id="Phobius"/>
    </source>
</evidence>
<keyword evidence="2" id="KW-1133">Transmembrane helix</keyword>
<feature type="transmembrane region" description="Helical" evidence="2">
    <location>
        <begin position="439"/>
        <end position="456"/>
    </location>
</feature>
<dbReference type="EMBL" id="JBHTKK010000001">
    <property type="protein sequence ID" value="MFD1064644.1"/>
    <property type="molecule type" value="Genomic_DNA"/>
</dbReference>
<evidence type="ECO:0000259" key="4">
    <source>
        <dbReference type="Pfam" id="PF09972"/>
    </source>
</evidence>
<dbReference type="InterPro" id="IPR048389">
    <property type="entry name" value="YciQ-like_C"/>
</dbReference>
<evidence type="ECO:0000256" key="3">
    <source>
        <dbReference type="SAM" id="SignalP"/>
    </source>
</evidence>
<feature type="transmembrane region" description="Helical" evidence="2">
    <location>
        <begin position="240"/>
        <end position="257"/>
    </location>
</feature>
<sequence length="612" mass="68950">MKKSLITALFSLLILLYACSDDTFTIDQVQIDAQINDNGTISVQELFTYTFDGSFEGVTRTIKSDASEFHAYLADSADFDSEMTVLETEEDDGTQMVYSDSDNETKTFLYEYRISSDSVTKYQDIADITYAFFDESNETDLHNVSFTVHTPVNEANGMHSFLKDDSGGSLEETASGIHYTNDFVTEGDDVTFRMLFPAGQLAAMEVDKDDMMETSILQEEAELAAKETELDEKTNAISPYIWGAAGFFILVAMVLFFKHPNRYRGRKDSTLFINAVENTDPLLLSYLHRMHAIDIHGINAALFSLRRRGVISLTEADSAIYNGQKTYRYTWEKENAQVSEADGILRDWLFTEKDEKGSYFLLESIQDDENVSEKERQKKAEQMQKQFQYWSNAAQKEVQKPLNKYRFGFYTVLSILATILVSILYYYHITVQPITDTTQLVLMILLVVFTGLNLFFKRQKFILPALYLYAIFTSLILFTLNSGTVWSILFFAVAGAVVLCTPASYWEKEVKLLKYAIGQAAWMYKHDKYPVSTDVSLLQKRVENAIILGQGKVFEEKYMNDRAIAPLVLTLPVLPAAASFDASHIWMYNVSAASSPSSSSSTPTGGGGAGAF</sequence>
<feature type="transmembrane region" description="Helical" evidence="2">
    <location>
        <begin position="407"/>
        <end position="427"/>
    </location>
</feature>
<feature type="transmembrane region" description="Helical" evidence="2">
    <location>
        <begin position="486"/>
        <end position="506"/>
    </location>
</feature>
<keyword evidence="3" id="KW-0732">Signal</keyword>
<evidence type="ECO:0000313" key="6">
    <source>
        <dbReference type="EMBL" id="MFD1064644.1"/>
    </source>
</evidence>
<gene>
    <name evidence="6" type="ORF">ACFQ19_01270</name>
</gene>
<feature type="transmembrane region" description="Helical" evidence="2">
    <location>
        <begin position="461"/>
        <end position="480"/>
    </location>
</feature>
<feature type="chain" id="PRO_5047462356" evidence="3">
    <location>
        <begin position="21"/>
        <end position="612"/>
    </location>
</feature>
<keyword evidence="2" id="KW-0812">Transmembrane</keyword>
<protein>
    <submittedName>
        <fullName evidence="6">DUF2207 domain-containing protein</fullName>
    </submittedName>
</protein>
<dbReference type="InterPro" id="IPR018702">
    <property type="entry name" value="DUF2207"/>
</dbReference>
<dbReference type="RefSeq" id="WP_379590094.1">
    <property type="nucleotide sequence ID" value="NZ_JBHTKK010000001.1"/>
</dbReference>
<dbReference type="Proteomes" id="UP001597041">
    <property type="component" value="Unassembled WGS sequence"/>
</dbReference>
<feature type="domain" description="Predicted membrane protein YciQ-like C-terminal" evidence="5">
    <location>
        <begin position="278"/>
        <end position="459"/>
    </location>
</feature>
<evidence type="ECO:0000256" key="1">
    <source>
        <dbReference type="SAM" id="MobiDB-lite"/>
    </source>
</evidence>